<evidence type="ECO:0000313" key="5">
    <source>
        <dbReference type="EMBL" id="KEQ16994.1"/>
    </source>
</evidence>
<dbReference type="SUPFAM" id="SSF47413">
    <property type="entry name" value="lambda repressor-like DNA-binding domains"/>
    <property type="match status" value="1"/>
</dbReference>
<comment type="caution">
    <text evidence="5">The sequence shown here is derived from an EMBL/GenBank/DDBJ whole genome shotgun (WGS) entry which is preliminary data.</text>
</comment>
<evidence type="ECO:0000259" key="4">
    <source>
        <dbReference type="PROSITE" id="PS50932"/>
    </source>
</evidence>
<dbReference type="SMART" id="SM00354">
    <property type="entry name" value="HTH_LACI"/>
    <property type="match status" value="1"/>
</dbReference>
<dbReference type="GO" id="GO:0003700">
    <property type="term" value="F:DNA-binding transcription factor activity"/>
    <property type="evidence" value="ECO:0007669"/>
    <property type="project" value="TreeGrafter"/>
</dbReference>
<reference evidence="5 6" key="1">
    <citation type="submission" date="2014-06" db="EMBL/GenBank/DDBJ databases">
        <title>Whole Genome Sequences of Three Symbiotic Endozoicomonas Bacteria.</title>
        <authorList>
            <person name="Neave M.J."/>
            <person name="Apprill A."/>
            <person name="Voolstra C.R."/>
        </authorList>
    </citation>
    <scope>NUCLEOTIDE SEQUENCE [LARGE SCALE GENOMIC DNA]</scope>
    <source>
        <strain evidence="5 6">DSM 25634</strain>
    </source>
</reference>
<organism evidence="5 6">
    <name type="scientific">Endozoicomonas numazuensis</name>
    <dbReference type="NCBI Taxonomy" id="1137799"/>
    <lineage>
        <taxon>Bacteria</taxon>
        <taxon>Pseudomonadati</taxon>
        <taxon>Pseudomonadota</taxon>
        <taxon>Gammaproteobacteria</taxon>
        <taxon>Oceanospirillales</taxon>
        <taxon>Endozoicomonadaceae</taxon>
        <taxon>Endozoicomonas</taxon>
    </lineage>
</organism>
<dbReference type="InterPro" id="IPR001761">
    <property type="entry name" value="Peripla_BP/Lac1_sug-bd_dom"/>
</dbReference>
<dbReference type="Gene3D" id="3.40.50.2300">
    <property type="match status" value="2"/>
</dbReference>
<keyword evidence="2" id="KW-0238">DNA-binding</keyword>
<keyword evidence="3" id="KW-0804">Transcription</keyword>
<evidence type="ECO:0000256" key="1">
    <source>
        <dbReference type="ARBA" id="ARBA00023015"/>
    </source>
</evidence>
<keyword evidence="6" id="KW-1185">Reference proteome</keyword>
<dbReference type="CDD" id="cd01575">
    <property type="entry name" value="PBP1_GntR"/>
    <property type="match status" value="1"/>
</dbReference>
<dbReference type="STRING" id="1137799.GZ78_20450"/>
<dbReference type="eggNOG" id="COG1609">
    <property type="taxonomic scope" value="Bacteria"/>
</dbReference>
<dbReference type="Gene3D" id="1.10.260.40">
    <property type="entry name" value="lambda repressor-like DNA-binding domains"/>
    <property type="match status" value="1"/>
</dbReference>
<gene>
    <name evidence="5" type="ORF">GZ78_20450</name>
</gene>
<dbReference type="CDD" id="cd01392">
    <property type="entry name" value="HTH_LacI"/>
    <property type="match status" value="1"/>
</dbReference>
<dbReference type="InterPro" id="IPR028082">
    <property type="entry name" value="Peripla_BP_I"/>
</dbReference>
<dbReference type="Pfam" id="PF00532">
    <property type="entry name" value="Peripla_BP_1"/>
    <property type="match status" value="1"/>
</dbReference>
<proteinExistence type="predicted"/>
<dbReference type="InterPro" id="IPR000843">
    <property type="entry name" value="HTH_LacI"/>
</dbReference>
<accession>A0A081NEX1</accession>
<dbReference type="Pfam" id="PF00356">
    <property type="entry name" value="LacI"/>
    <property type="match status" value="1"/>
</dbReference>
<dbReference type="PANTHER" id="PTHR30146:SF2">
    <property type="entry name" value="HTH-TYPE TRANSCRIPTIONAL REGULATOR GNTR"/>
    <property type="match status" value="1"/>
</dbReference>
<evidence type="ECO:0000256" key="3">
    <source>
        <dbReference type="ARBA" id="ARBA00023163"/>
    </source>
</evidence>
<sequence>MKAKNKRLALQDIADQVGVTKMTVSRYLRGPDQVSKTTGERIQKVIDEVGYVSSRVPDILSNATSKAIGIVVPSLSNQVFSAVVQGIENITEPAGYQTMIAHYGYDREVEEKRIESMLSYHVDGLILSECDHTEKSLRMIANAGIPVVEVMDACLPPIDLAVGLDHQAASEAMLKKMISRGKHRIVFFAARMDVRVRQRLAGYQAVMSELGAEPVILSTEEHSSFTLGKTLMMQALSQYPTLDGVFCCNDDLGIGAILECQRRNITIPDQIAIAGFNALDIGRAIHPNLASISTPRKAIGETAAQMLLDKLAGKDIEDKVIDLGFSIFEGNSI</sequence>
<dbReference type="EMBL" id="JOKH01000004">
    <property type="protein sequence ID" value="KEQ16994.1"/>
    <property type="molecule type" value="Genomic_DNA"/>
</dbReference>
<dbReference type="PROSITE" id="PS00356">
    <property type="entry name" value="HTH_LACI_1"/>
    <property type="match status" value="1"/>
</dbReference>
<dbReference type="PROSITE" id="PS50932">
    <property type="entry name" value="HTH_LACI_2"/>
    <property type="match status" value="1"/>
</dbReference>
<dbReference type="AlphaFoldDB" id="A0A081NEX1"/>
<dbReference type="GO" id="GO:0000976">
    <property type="term" value="F:transcription cis-regulatory region binding"/>
    <property type="evidence" value="ECO:0007669"/>
    <property type="project" value="TreeGrafter"/>
</dbReference>
<dbReference type="SUPFAM" id="SSF53822">
    <property type="entry name" value="Periplasmic binding protein-like I"/>
    <property type="match status" value="1"/>
</dbReference>
<evidence type="ECO:0000256" key="2">
    <source>
        <dbReference type="ARBA" id="ARBA00023125"/>
    </source>
</evidence>
<dbReference type="OrthoDB" id="5681588at2"/>
<dbReference type="InterPro" id="IPR010982">
    <property type="entry name" value="Lambda_DNA-bd_dom_sf"/>
</dbReference>
<evidence type="ECO:0000313" key="6">
    <source>
        <dbReference type="Proteomes" id="UP000028073"/>
    </source>
</evidence>
<protein>
    <submittedName>
        <fullName evidence="5">Transcriptional regulator</fullName>
    </submittedName>
</protein>
<feature type="domain" description="HTH lacI-type" evidence="4">
    <location>
        <begin position="10"/>
        <end position="62"/>
    </location>
</feature>
<keyword evidence="1" id="KW-0805">Transcription regulation</keyword>
<dbReference type="Proteomes" id="UP000028073">
    <property type="component" value="Unassembled WGS sequence"/>
</dbReference>
<dbReference type="PANTHER" id="PTHR30146">
    <property type="entry name" value="LACI-RELATED TRANSCRIPTIONAL REPRESSOR"/>
    <property type="match status" value="1"/>
</dbReference>
<name>A0A081NEX1_9GAMM</name>
<dbReference type="RefSeq" id="WP_034839381.1">
    <property type="nucleotide sequence ID" value="NZ_JOKH01000004.1"/>
</dbReference>